<evidence type="ECO:0000313" key="2">
    <source>
        <dbReference type="Proteomes" id="UP000257109"/>
    </source>
</evidence>
<accession>A0A371ETV2</accession>
<dbReference type="Proteomes" id="UP000257109">
    <property type="component" value="Unassembled WGS sequence"/>
</dbReference>
<organism evidence="1 2">
    <name type="scientific">Mucuna pruriens</name>
    <name type="common">Velvet bean</name>
    <name type="synonym">Dolichos pruriens</name>
    <dbReference type="NCBI Taxonomy" id="157652"/>
    <lineage>
        <taxon>Eukaryota</taxon>
        <taxon>Viridiplantae</taxon>
        <taxon>Streptophyta</taxon>
        <taxon>Embryophyta</taxon>
        <taxon>Tracheophyta</taxon>
        <taxon>Spermatophyta</taxon>
        <taxon>Magnoliopsida</taxon>
        <taxon>eudicotyledons</taxon>
        <taxon>Gunneridae</taxon>
        <taxon>Pentapetalae</taxon>
        <taxon>rosids</taxon>
        <taxon>fabids</taxon>
        <taxon>Fabales</taxon>
        <taxon>Fabaceae</taxon>
        <taxon>Papilionoideae</taxon>
        <taxon>50 kb inversion clade</taxon>
        <taxon>NPAAA clade</taxon>
        <taxon>indigoferoid/millettioid clade</taxon>
        <taxon>Phaseoleae</taxon>
        <taxon>Mucuna</taxon>
    </lineage>
</organism>
<keyword evidence="2" id="KW-1185">Reference proteome</keyword>
<evidence type="ECO:0000313" key="1">
    <source>
        <dbReference type="EMBL" id="RDX69480.1"/>
    </source>
</evidence>
<feature type="non-terminal residue" evidence="1">
    <location>
        <position position="85"/>
    </location>
</feature>
<sequence>MNLHSEFPYFDDFKYCDCTCTKLTKCLICVGISNAINVGVGASAGVIDISKVVVVQPPLIHADYKPKVKNYDHPNHRGLRSFMLE</sequence>
<comment type="caution">
    <text evidence="1">The sequence shown here is derived from an EMBL/GenBank/DDBJ whole genome shotgun (WGS) entry which is preliminary data.</text>
</comment>
<proteinExistence type="predicted"/>
<dbReference type="AlphaFoldDB" id="A0A371ETV2"/>
<protein>
    <submittedName>
        <fullName evidence="1">Uncharacterized protein</fullName>
    </submittedName>
</protein>
<dbReference type="EMBL" id="QJKJ01012094">
    <property type="protein sequence ID" value="RDX69480.1"/>
    <property type="molecule type" value="Genomic_DNA"/>
</dbReference>
<reference evidence="1" key="1">
    <citation type="submission" date="2018-05" db="EMBL/GenBank/DDBJ databases">
        <title>Draft genome of Mucuna pruriens seed.</title>
        <authorList>
            <person name="Nnadi N.E."/>
            <person name="Vos R."/>
            <person name="Hasami M.H."/>
            <person name="Devisetty U.K."/>
            <person name="Aguiy J.C."/>
        </authorList>
    </citation>
    <scope>NUCLEOTIDE SEQUENCE [LARGE SCALE GENOMIC DNA]</scope>
    <source>
        <strain evidence="1">JCA_2017</strain>
    </source>
</reference>
<feature type="non-terminal residue" evidence="1">
    <location>
        <position position="1"/>
    </location>
</feature>
<name>A0A371ETV2_MUCPR</name>
<gene>
    <name evidence="1" type="ORF">CR513_51402</name>
</gene>